<feature type="transmembrane region" description="Helical" evidence="6">
    <location>
        <begin position="137"/>
        <end position="161"/>
    </location>
</feature>
<dbReference type="PANTHER" id="PTHR43243:SF4">
    <property type="entry name" value="CATIONIC AMINO ACID TRANSPORTER 4"/>
    <property type="match status" value="1"/>
</dbReference>
<dbReference type="InterPro" id="IPR002293">
    <property type="entry name" value="AA/rel_permease1"/>
</dbReference>
<evidence type="ECO:0000313" key="7">
    <source>
        <dbReference type="EMBL" id="KAJ1973522.1"/>
    </source>
</evidence>
<feature type="transmembrane region" description="Helical" evidence="6">
    <location>
        <begin position="427"/>
        <end position="449"/>
    </location>
</feature>
<feature type="transmembrane region" description="Helical" evidence="6">
    <location>
        <begin position="402"/>
        <end position="421"/>
    </location>
</feature>
<evidence type="ECO:0000313" key="8">
    <source>
        <dbReference type="Proteomes" id="UP001151582"/>
    </source>
</evidence>
<keyword evidence="4 6" id="KW-1133">Transmembrane helix</keyword>
<accession>A0A9W8AZI7</accession>
<dbReference type="PANTHER" id="PTHR43243">
    <property type="entry name" value="INNER MEMBRANE TRANSPORTER YGJI-RELATED"/>
    <property type="match status" value="1"/>
</dbReference>
<feature type="transmembrane region" description="Helical" evidence="6">
    <location>
        <begin position="94"/>
        <end position="116"/>
    </location>
</feature>
<dbReference type="PIRSF" id="PIRSF006060">
    <property type="entry name" value="AA_transporter"/>
    <property type="match status" value="1"/>
</dbReference>
<dbReference type="AlphaFoldDB" id="A0A9W8AZI7"/>
<evidence type="ECO:0000256" key="5">
    <source>
        <dbReference type="ARBA" id="ARBA00023136"/>
    </source>
</evidence>
<feature type="transmembrane region" description="Helical" evidence="6">
    <location>
        <begin position="199"/>
        <end position="218"/>
    </location>
</feature>
<keyword evidence="2" id="KW-0813">Transport</keyword>
<keyword evidence="3 6" id="KW-0812">Transmembrane</keyword>
<feature type="transmembrane region" description="Helical" evidence="6">
    <location>
        <begin position="486"/>
        <end position="505"/>
    </location>
</feature>
<comment type="caution">
    <text evidence="7">The sequence shown here is derived from an EMBL/GenBank/DDBJ whole genome shotgun (WGS) entry which is preliminary data.</text>
</comment>
<evidence type="ECO:0000256" key="3">
    <source>
        <dbReference type="ARBA" id="ARBA00022692"/>
    </source>
</evidence>
<dbReference type="GO" id="GO:0015171">
    <property type="term" value="F:amino acid transmembrane transporter activity"/>
    <property type="evidence" value="ECO:0007669"/>
    <property type="project" value="TreeGrafter"/>
</dbReference>
<dbReference type="GO" id="GO:0016020">
    <property type="term" value="C:membrane"/>
    <property type="evidence" value="ECO:0007669"/>
    <property type="project" value="UniProtKB-SubCell"/>
</dbReference>
<feature type="transmembrane region" description="Helical" evidence="6">
    <location>
        <begin position="350"/>
        <end position="373"/>
    </location>
</feature>
<feature type="transmembrane region" description="Helical" evidence="6">
    <location>
        <begin position="63"/>
        <end position="88"/>
    </location>
</feature>
<dbReference type="OrthoDB" id="5982228at2759"/>
<evidence type="ECO:0000256" key="4">
    <source>
        <dbReference type="ARBA" id="ARBA00022989"/>
    </source>
</evidence>
<evidence type="ECO:0000256" key="6">
    <source>
        <dbReference type="SAM" id="Phobius"/>
    </source>
</evidence>
<reference evidence="7" key="1">
    <citation type="submission" date="2022-07" db="EMBL/GenBank/DDBJ databases">
        <title>Phylogenomic reconstructions and comparative analyses of Kickxellomycotina fungi.</title>
        <authorList>
            <person name="Reynolds N.K."/>
            <person name="Stajich J.E."/>
            <person name="Barry K."/>
            <person name="Grigoriev I.V."/>
            <person name="Crous P."/>
            <person name="Smith M.E."/>
        </authorList>
    </citation>
    <scope>NUCLEOTIDE SEQUENCE</scope>
    <source>
        <strain evidence="7">RSA 567</strain>
    </source>
</reference>
<dbReference type="Gene3D" id="1.20.1740.10">
    <property type="entry name" value="Amino acid/polyamine transporter I"/>
    <property type="match status" value="1"/>
</dbReference>
<keyword evidence="5 6" id="KW-0472">Membrane</keyword>
<dbReference type="EMBL" id="JANBQB010000806">
    <property type="protein sequence ID" value="KAJ1973522.1"/>
    <property type="molecule type" value="Genomic_DNA"/>
</dbReference>
<keyword evidence="8" id="KW-1185">Reference proteome</keyword>
<evidence type="ECO:0000256" key="1">
    <source>
        <dbReference type="ARBA" id="ARBA00004141"/>
    </source>
</evidence>
<feature type="transmembrane region" description="Helical" evidence="6">
    <location>
        <begin position="305"/>
        <end position="330"/>
    </location>
</feature>
<dbReference type="Pfam" id="PF13520">
    <property type="entry name" value="AA_permease_2"/>
    <property type="match status" value="1"/>
</dbReference>
<feature type="transmembrane region" description="Helical" evidence="6">
    <location>
        <begin position="461"/>
        <end position="480"/>
    </location>
</feature>
<proteinExistence type="predicted"/>
<dbReference type="Proteomes" id="UP001151582">
    <property type="component" value="Unassembled WGS sequence"/>
</dbReference>
<feature type="transmembrane region" description="Helical" evidence="6">
    <location>
        <begin position="265"/>
        <end position="284"/>
    </location>
</feature>
<evidence type="ECO:0008006" key="9">
    <source>
        <dbReference type="Google" id="ProtNLM"/>
    </source>
</evidence>
<evidence type="ECO:0000256" key="2">
    <source>
        <dbReference type="ARBA" id="ARBA00022448"/>
    </source>
</evidence>
<comment type="subcellular location">
    <subcellularLocation>
        <location evidence="1">Membrane</location>
        <topology evidence="1">Multi-pass membrane protein</topology>
    </subcellularLocation>
</comment>
<gene>
    <name evidence="7" type="ORF">H4R34_005048</name>
</gene>
<organism evidence="7 8">
    <name type="scientific">Dimargaris verticillata</name>
    <dbReference type="NCBI Taxonomy" id="2761393"/>
    <lineage>
        <taxon>Eukaryota</taxon>
        <taxon>Fungi</taxon>
        <taxon>Fungi incertae sedis</taxon>
        <taxon>Zoopagomycota</taxon>
        <taxon>Kickxellomycotina</taxon>
        <taxon>Dimargaritomycetes</taxon>
        <taxon>Dimargaritales</taxon>
        <taxon>Dimargaritaceae</taxon>
        <taxon>Dimargaris</taxon>
    </lineage>
</organism>
<sequence>MADKEQDKVAVTYDAEAVPEPMTVRRPEEHVVKYFFRKLVARKSIEQILRDGEKSQMKRTLGALDLVFIGVGCIIGGGIFVLTGVAAAQHAGPAVIVSFIIAGVCACFAAFSYSELASMVPISGSAYTYTYSTMGELMAWIIGWDLILEYLVGAATVAVSWSSYLSALFKDAFNVTLDPKTTGTPVIWENDSFVTTGNIINIPAILIVLILTAVLVVGVRESATVNAVMVVIKVLVVLLFIFASCNKVDPDNYKPFVPPAKDGEFGALGIIRGAKQVFFAYIGFDAVSTAAQETKNPKRDLPIGIIGSLAICTSLYIATSAVLVGLRPYQELNVAHPISYALETFPNTRWLRIIIDLGAVAGLMSVMLILMMGQPRIFYTMSRDGMLPGLLGRLHPRFKTPWVPTLITGACCAVLAGFLPVDLLGDMTSVGTLLAFFLVNAGVIILRWTDPDAPRGFRVPLGPYVFPVLGGVISIALIVLSDVSTIYRLLGWLGIGLIIYFIYGFRHSRINHPERHPVIPEEVDNGLDTSEN</sequence>
<name>A0A9W8AZI7_9FUNG</name>
<feature type="transmembrane region" description="Helical" evidence="6">
    <location>
        <begin position="225"/>
        <end position="245"/>
    </location>
</feature>
<protein>
    <recommendedName>
        <fullName evidence="9">Amino acid/polyamine transporter I</fullName>
    </recommendedName>
</protein>